<dbReference type="InterPro" id="IPR029063">
    <property type="entry name" value="SAM-dependent_MTases_sf"/>
</dbReference>
<dbReference type="GO" id="GO:0005737">
    <property type="term" value="C:cytoplasm"/>
    <property type="evidence" value="ECO:0007669"/>
    <property type="project" value="GOC"/>
</dbReference>
<dbReference type="GO" id="GO:0032259">
    <property type="term" value="P:methylation"/>
    <property type="evidence" value="ECO:0007669"/>
    <property type="project" value="UniProtKB-KW"/>
</dbReference>
<dbReference type="SUPFAM" id="SSF53335">
    <property type="entry name" value="S-adenosyl-L-methionine-dependent methyltransferases"/>
    <property type="match status" value="1"/>
</dbReference>
<name>A0A2S6H296_9GAMM</name>
<comment type="caution">
    <text evidence="2">The sequence shown here is derived from an EMBL/GenBank/DDBJ whole genome shotgun (WGS) entry which is preliminary data.</text>
</comment>
<sequence>MDPMISYAQNGEDVILKRVFGDKKTGCYIDIGASHPENLSVTKYFYDMGWRGINVDPLKNSMELFSQSRPDELNLNVAIDIEKGFLDFYEITDYPELSTFSAEAAASLLEAGHKVICYPVERITGNELFEKYVESPVDFLKIDVEGRERDVIRSIDFHRYRPKVLVIEATIPNSIFPGWDNFESIFNFGEWEPILLNSGYILAYFDGLNRFYISEENKEMLSCFQVGLCLWDNFFIHSQVKRIADLEWNCAERMKQVEMLTGMLKESETDREARGTQVETLTRMLEESEADRQARGTQVETLTRMLEESEADREARGTQVETLTRMLEESEADRQARWTQIETLTRMLKESETDRQARGTQIETLTRMLEESEADRQARWTQIETLTRMLKEKEAE</sequence>
<dbReference type="RefSeq" id="WP_181049875.1">
    <property type="nucleotide sequence ID" value="NZ_PTIY01000007.1"/>
</dbReference>
<keyword evidence="3" id="KW-1185">Reference proteome</keyword>
<keyword evidence="2" id="KW-0489">Methyltransferase</keyword>
<dbReference type="GO" id="GO:0006888">
    <property type="term" value="P:endoplasmic reticulum to Golgi vesicle-mediated transport"/>
    <property type="evidence" value="ECO:0007669"/>
    <property type="project" value="TreeGrafter"/>
</dbReference>
<gene>
    <name evidence="2" type="ORF">B0F88_10774</name>
</gene>
<dbReference type="GO" id="GO:0005886">
    <property type="term" value="C:plasma membrane"/>
    <property type="evidence" value="ECO:0007669"/>
    <property type="project" value="TreeGrafter"/>
</dbReference>
<dbReference type="AlphaFoldDB" id="A0A2S6H296"/>
<proteinExistence type="predicted"/>
<dbReference type="InterPro" id="IPR053202">
    <property type="entry name" value="EGF_Rcpt_Signaling_Reg"/>
</dbReference>
<protein>
    <submittedName>
        <fullName evidence="2">FkbM family methyltransferase</fullName>
    </submittedName>
</protein>
<evidence type="ECO:0000259" key="1">
    <source>
        <dbReference type="Pfam" id="PF05050"/>
    </source>
</evidence>
<evidence type="ECO:0000313" key="3">
    <source>
        <dbReference type="Proteomes" id="UP000238071"/>
    </source>
</evidence>
<dbReference type="PANTHER" id="PTHR34009">
    <property type="entry name" value="PROTEIN STAR"/>
    <property type="match status" value="1"/>
</dbReference>
<dbReference type="InterPro" id="IPR006342">
    <property type="entry name" value="FkbM_mtfrase"/>
</dbReference>
<reference evidence="2 3" key="1">
    <citation type="submission" date="2018-02" db="EMBL/GenBank/DDBJ databases">
        <title>Subsurface microbial communities from deep shales in Ohio and West Virginia, USA.</title>
        <authorList>
            <person name="Wrighton K."/>
        </authorList>
    </citation>
    <scope>NUCLEOTIDE SEQUENCE [LARGE SCALE GENOMIC DNA]</scope>
    <source>
        <strain evidence="2 3">OWC-G53F</strain>
    </source>
</reference>
<organism evidence="2 3">
    <name type="scientific">Methylobacter tundripaludum</name>
    <dbReference type="NCBI Taxonomy" id="173365"/>
    <lineage>
        <taxon>Bacteria</taxon>
        <taxon>Pseudomonadati</taxon>
        <taxon>Pseudomonadota</taxon>
        <taxon>Gammaproteobacteria</taxon>
        <taxon>Methylococcales</taxon>
        <taxon>Methylococcaceae</taxon>
        <taxon>Methylobacter</taxon>
    </lineage>
</organism>
<dbReference type="PANTHER" id="PTHR34009:SF2">
    <property type="entry name" value="PROTEIN STAR"/>
    <property type="match status" value="1"/>
</dbReference>
<feature type="domain" description="Methyltransferase FkbM" evidence="1">
    <location>
        <begin position="30"/>
        <end position="201"/>
    </location>
</feature>
<dbReference type="Proteomes" id="UP000238071">
    <property type="component" value="Unassembled WGS sequence"/>
</dbReference>
<dbReference type="GO" id="GO:0016197">
    <property type="term" value="P:endosomal transport"/>
    <property type="evidence" value="ECO:0007669"/>
    <property type="project" value="TreeGrafter"/>
</dbReference>
<dbReference type="Pfam" id="PF05050">
    <property type="entry name" value="Methyltransf_21"/>
    <property type="match status" value="1"/>
</dbReference>
<dbReference type="EMBL" id="PTIY01000007">
    <property type="protein sequence ID" value="PPK71550.1"/>
    <property type="molecule type" value="Genomic_DNA"/>
</dbReference>
<dbReference type="GO" id="GO:0008168">
    <property type="term" value="F:methyltransferase activity"/>
    <property type="evidence" value="ECO:0007669"/>
    <property type="project" value="UniProtKB-KW"/>
</dbReference>
<accession>A0A2S6H296</accession>
<keyword evidence="2" id="KW-0808">Transferase</keyword>
<evidence type="ECO:0000313" key="2">
    <source>
        <dbReference type="EMBL" id="PPK71550.1"/>
    </source>
</evidence>
<dbReference type="NCBIfam" id="TIGR01444">
    <property type="entry name" value="fkbM_fam"/>
    <property type="match status" value="1"/>
</dbReference>
<dbReference type="Gene3D" id="3.40.50.150">
    <property type="entry name" value="Vaccinia Virus protein VP39"/>
    <property type="match status" value="1"/>
</dbReference>